<sequence>MAGKSEPSAAVSAAQPVLVYVSGGGNSSYQDVRTGGSYQDARAGGGGSYQDGACYQAAKMAVPTAKMVQVNGPEGMAPGSEGIGGVASNSNATVEHVSCTNRHYVTGYCNSSGTPGGNAPMAPGGNGAMAPTSGAVIAPGSNGVMAPGCNGVMTPGSNAVMAPGNVAMTPGSNGIMAPGNVAMTSGSNGLMAVGSNTGMAPGSVGGNMKPTTFYGFQNVVAPPSLSAADRPNYQAAVGHRGVPFVLKQQNRDEFGPPNSNGSFLAVIPNGAGEMVRCDSVRSESSCSSLSSSSEAALAAQPVNNDNSMMNMVPLSGSAVASVARGAVNSGTSDGVTSAAAINCMQLMQPNVSAAVGVPTGWKRLLSNGVVIYV</sequence>
<gene>
    <name evidence="1" type="ORF">LSTR_LSTR005232</name>
</gene>
<dbReference type="AlphaFoldDB" id="A0A482XCL4"/>
<dbReference type="EMBL" id="QKKF02012713">
    <property type="protein sequence ID" value="RZF43496.1"/>
    <property type="molecule type" value="Genomic_DNA"/>
</dbReference>
<protein>
    <submittedName>
        <fullName evidence="1">Uncharacterized protein</fullName>
    </submittedName>
</protein>
<accession>A0A482XCL4</accession>
<comment type="caution">
    <text evidence="1">The sequence shown here is derived from an EMBL/GenBank/DDBJ whole genome shotgun (WGS) entry which is preliminary data.</text>
</comment>
<organism evidence="1 2">
    <name type="scientific">Laodelphax striatellus</name>
    <name type="common">Small brown planthopper</name>
    <name type="synonym">Delphax striatella</name>
    <dbReference type="NCBI Taxonomy" id="195883"/>
    <lineage>
        <taxon>Eukaryota</taxon>
        <taxon>Metazoa</taxon>
        <taxon>Ecdysozoa</taxon>
        <taxon>Arthropoda</taxon>
        <taxon>Hexapoda</taxon>
        <taxon>Insecta</taxon>
        <taxon>Pterygota</taxon>
        <taxon>Neoptera</taxon>
        <taxon>Paraneoptera</taxon>
        <taxon>Hemiptera</taxon>
        <taxon>Auchenorrhyncha</taxon>
        <taxon>Fulgoroidea</taxon>
        <taxon>Delphacidae</taxon>
        <taxon>Criomorphinae</taxon>
        <taxon>Laodelphax</taxon>
    </lineage>
</organism>
<name>A0A482XCL4_LAOST</name>
<evidence type="ECO:0000313" key="2">
    <source>
        <dbReference type="Proteomes" id="UP000291343"/>
    </source>
</evidence>
<dbReference type="Proteomes" id="UP000291343">
    <property type="component" value="Unassembled WGS sequence"/>
</dbReference>
<dbReference type="InParanoid" id="A0A482XCL4"/>
<reference evidence="1 2" key="1">
    <citation type="journal article" date="2017" name="Gigascience">
        <title>Genome sequence of the small brown planthopper, Laodelphax striatellus.</title>
        <authorList>
            <person name="Zhu J."/>
            <person name="Jiang F."/>
            <person name="Wang X."/>
            <person name="Yang P."/>
            <person name="Bao Y."/>
            <person name="Zhao W."/>
            <person name="Wang W."/>
            <person name="Lu H."/>
            <person name="Wang Q."/>
            <person name="Cui N."/>
            <person name="Li J."/>
            <person name="Chen X."/>
            <person name="Luo L."/>
            <person name="Yu J."/>
            <person name="Kang L."/>
            <person name="Cui F."/>
        </authorList>
    </citation>
    <scope>NUCLEOTIDE SEQUENCE [LARGE SCALE GENOMIC DNA]</scope>
    <source>
        <strain evidence="1">Lst14</strain>
    </source>
</reference>
<evidence type="ECO:0000313" key="1">
    <source>
        <dbReference type="EMBL" id="RZF43496.1"/>
    </source>
</evidence>
<proteinExistence type="predicted"/>
<keyword evidence="2" id="KW-1185">Reference proteome</keyword>
<feature type="non-terminal residue" evidence="1">
    <location>
        <position position="373"/>
    </location>
</feature>